<evidence type="ECO:0000313" key="2">
    <source>
        <dbReference type="EMBL" id="OWQ95444.1"/>
    </source>
</evidence>
<dbReference type="Proteomes" id="UP000197361">
    <property type="component" value="Unassembled WGS sequence"/>
</dbReference>
<accession>A0A246JR02</accession>
<feature type="region of interest" description="Disordered" evidence="1">
    <location>
        <begin position="1419"/>
        <end position="1441"/>
    </location>
</feature>
<proteinExistence type="predicted"/>
<evidence type="ECO:0000256" key="1">
    <source>
        <dbReference type="SAM" id="MobiDB-lite"/>
    </source>
</evidence>
<organism evidence="2 3">
    <name type="scientific">Sphingopyxis bauzanensis</name>
    <dbReference type="NCBI Taxonomy" id="651663"/>
    <lineage>
        <taxon>Bacteria</taxon>
        <taxon>Pseudomonadati</taxon>
        <taxon>Pseudomonadota</taxon>
        <taxon>Alphaproteobacteria</taxon>
        <taxon>Sphingomonadales</taxon>
        <taxon>Sphingomonadaceae</taxon>
        <taxon>Sphingopyxis</taxon>
    </lineage>
</organism>
<dbReference type="EMBL" id="NISK01000003">
    <property type="protein sequence ID" value="OWQ95444.1"/>
    <property type="molecule type" value="Genomic_DNA"/>
</dbReference>
<dbReference type="RefSeq" id="WP_088441572.1">
    <property type="nucleotide sequence ID" value="NZ_BMMC01000009.1"/>
</dbReference>
<comment type="caution">
    <text evidence="2">The sequence shown here is derived from an EMBL/GenBank/DDBJ whole genome shotgun (WGS) entry which is preliminary data.</text>
</comment>
<gene>
    <name evidence="2" type="ORF">CDQ92_11460</name>
</gene>
<sequence length="2000" mass="214097">MTIKPIITVSANEEPRRDIAPAGLALSVQLNIELRDPVPPEDDPRAPFQAFLAALPGLPFAAYARAEGATQITLLDPTWLGGIGLAPGGAAASVMDWLAQPTIKKKQGPLWHAERPADGELGGDPTLLSAGQRLSGSQTWPAPLPHEAGLTRLVEFVSAWPAAPAQLYIVPFLPDAPAAPPPALDVIALDGDVVQVLQTTAAWGEVTFEIAAADNLPAGLPLIDPASGFLKLDKDSLKLVALIRAIRQRSGSLFWLAPHLAGAPSGRDDERGQRIIWRAMNSLCTLLDPLFLTLAMPGTPRREGPLLGAILAEVPKHASAAAPPTAAQAQAFIDTVRQWVRGHSAIGDEAARGVFVDLLEGLLDHPGLTGLLKVSAADVAKWNAQYLSDQAEILPALLRLFITGADWPKDVDLDALEARVNQELAKLIGQMGSEDGFEAAILRAFRTFDVLADAAKALVDDSAERRDALLDALAAHFAEGYNALEAARQAQGSLFAHLLLVAHPAATSVDLGQHLRESRWFANRLRIDTNPGILAPLLDYVPCLTDGPMPDVASLATRLSEVYAEACIEIGADHGARRRFIPDTHPVDLAIRLPIGEEEEARRFGEAYDGVGLLVKRADQAQWAHVNLTRFKVGTALSPVAILPVQPAAVDGEYQLAHDYKGKAAAFAPATPAGEDDSYPPYFTASAFDDEDETADNDWPAGYALPCAYAYGQPLDAAAFAISRGGVLPAGVSQGDITKDGHLFPRADPDPGPYAVHYPVSRTTGIGRTVIERLKAKPDAVDAFAPPRGLIQPLTADYPRQALTASDGAPRWLDILRASDGTGTILLPERDGERVDVKLRDVRAQGGAITLALAQDPQVQGLPGQSIKLPSGMPAMGDTLDIAIRRDGKDYVLEAGGETEIFSCDPTTPSWLRVALTAAAEETASLVLADPQGAAAGKPGGGISASREAVEDLLILRPDANVWNKGFATETQVAILPPSMGPEDFDRWLANVDLKKSAAAGTDGKRVDAFIEELLATREALAAGPDEEPSYDALVKLFETYTGVLPDLAVDRLIVELSLVDALDEAAWVKPLIVEPLSIPSLGALLEAIKYRQGRLDESFAALAKARRIGIRIESSSAETAELVVSGSQLVARIPEGCVARLSIRPAVSGAHFEGTTPVIVEGLQQHAVGRLADGSWLFDGAALTVEVMDSHQAVTDADLVDLTNKGLAVEAAPRSRRYELTLDPEANQLWRHLSRAEIATQRWRPLGRPIYSWFNPHDSQQGIIKTGHDILRLRRSDPVIRFEAEAFEGDDTQSEGVRLDPLGARTSLHSGAWDAPSATIFRHRLTLFGRYAGALNDHKVNQGWPVVAALPRRDDWIRVAVLGDRSRIQVARPQLRLLMPLNRASEDGGTPPILAMLAEPPFAHGGLADRIGTGVSTSTGYAMKKPPSADGTVPSDTGEEPRQLSVYDLRAEIGGDPQLTYHALEQHLAQRVYLEADGPIGLTFDRDNGTASAFPNSAWALSPRLLGGPHDHDWQEHFLGVSMRRYLDPHWLAGDLPAVVPSASASFAFSETRWIEVRESAQLSCGGNVARFTRSPTDWLVEIFPQAILPEDAHEKPIPMNRFGRDVEGIGLLHQPLDKESAVLSVFALQAEGAMPRLLGSIQWRADATAKGTIDLVYTGSDAAPEGVFHSAPTTASLPTSCEWTRTGRDSAVVLGSVEKSAAAAGYLAERLTIEPRPKQEGGSRVTAVAPDKAELWLRPSQHDAANPIYLQRCLALLQTELMAGKGRALELFSGPTAATLLFGKDISLPAPTGEARVRVVELEMPARPVTSGDDVQIDLRAPAFNLGESGRSDAKTVLLLIRPSAENREAGGYSLPLTIAAKKASFSYTLDFPANKAPQQILVLQGESAGRAWYVDQLGALSKPLAGAAGAAPSTDAVSIVIGHTPTPWWGDVSVLTLPKDEADYAGPHAVPLDFDWLFGNADVQFETALTHAALRDLAGAQARIITVSPPIRRLREV</sequence>
<reference evidence="2 3" key="1">
    <citation type="journal article" date="2010" name="Int. J. Syst. Evol. Microbiol.">
        <title>Sphingopyxis bauzanensis sp. nov., a psychrophilic bacterium isolated from soil.</title>
        <authorList>
            <person name="Zhang D.C."/>
            <person name="Liu H.C."/>
            <person name="Xin Y.H."/>
            <person name="Zhou Y.G."/>
            <person name="Schinner F."/>
            <person name="Margesin R."/>
        </authorList>
    </citation>
    <scope>NUCLEOTIDE SEQUENCE [LARGE SCALE GENOMIC DNA]</scope>
    <source>
        <strain evidence="2 3">DSM 22271</strain>
    </source>
</reference>
<name>A0A246JR02_9SPHN</name>
<protein>
    <submittedName>
        <fullName evidence="2">Uncharacterized protein</fullName>
    </submittedName>
</protein>
<keyword evidence="3" id="KW-1185">Reference proteome</keyword>
<dbReference type="OrthoDB" id="384721at2"/>
<evidence type="ECO:0000313" key="3">
    <source>
        <dbReference type="Proteomes" id="UP000197361"/>
    </source>
</evidence>